<feature type="signal peptide" evidence="1">
    <location>
        <begin position="1"/>
        <end position="16"/>
    </location>
</feature>
<keyword evidence="1" id="KW-0732">Signal</keyword>
<reference evidence="3" key="1">
    <citation type="journal article" date="2020" name="Stud. Mycol.">
        <title>101 Dothideomycetes genomes: a test case for predicting lifestyles and emergence of pathogens.</title>
        <authorList>
            <person name="Haridas S."/>
            <person name="Albert R."/>
            <person name="Binder M."/>
            <person name="Bloem J."/>
            <person name="Labutti K."/>
            <person name="Salamov A."/>
            <person name="Andreopoulos B."/>
            <person name="Baker S."/>
            <person name="Barry K."/>
            <person name="Bills G."/>
            <person name="Bluhm B."/>
            <person name="Cannon C."/>
            <person name="Castanera R."/>
            <person name="Culley D."/>
            <person name="Daum C."/>
            <person name="Ezra D."/>
            <person name="Gonzalez J."/>
            <person name="Henrissat B."/>
            <person name="Kuo A."/>
            <person name="Liang C."/>
            <person name="Lipzen A."/>
            <person name="Lutzoni F."/>
            <person name="Magnuson J."/>
            <person name="Mondo S."/>
            <person name="Nolan M."/>
            <person name="Ohm R."/>
            <person name="Pangilinan J."/>
            <person name="Park H.-J."/>
            <person name="Ramirez L."/>
            <person name="Alfaro M."/>
            <person name="Sun H."/>
            <person name="Tritt A."/>
            <person name="Yoshinaga Y."/>
            <person name="Zwiers L.-H."/>
            <person name="Turgeon B."/>
            <person name="Goodwin S."/>
            <person name="Spatafora J."/>
            <person name="Crous P."/>
            <person name="Grigoriev I."/>
        </authorList>
    </citation>
    <scope>NUCLEOTIDE SEQUENCE</scope>
    <source>
        <strain evidence="3">CBS 113818</strain>
    </source>
</reference>
<proteinExistence type="predicted"/>
<gene>
    <name evidence="3" type="ORF">CC86DRAFT_167110</name>
</gene>
<dbReference type="EMBL" id="MU006219">
    <property type="protein sequence ID" value="KAF2830773.1"/>
    <property type="molecule type" value="Genomic_DNA"/>
</dbReference>
<evidence type="ECO:0000259" key="2">
    <source>
        <dbReference type="Pfam" id="PF25484"/>
    </source>
</evidence>
<evidence type="ECO:0000313" key="4">
    <source>
        <dbReference type="Proteomes" id="UP000799424"/>
    </source>
</evidence>
<keyword evidence="4" id="KW-1185">Reference proteome</keyword>
<sequence>MKTAFSIAALIAAASAQESYYNITSKPFQLVLTSADGSINDTVSTCHTGAALESLCLSNSNSTSKPNPSPSSTFNFNSSIYSQAPPDHADLGVPGILTWFLPTGNAGLIPSSVYFNYDPSTDSAVPIFQPGSDRPQTIAFNNQDELIVQGYVNWTANPPSSGETYGLKRWFACRTYFSGYQYDNLVWGLGVGKPENPTCVAVGVKRVFV</sequence>
<feature type="chain" id="PRO_5025463740" description="DUF7907 domain-containing protein" evidence="1">
    <location>
        <begin position="17"/>
        <end position="209"/>
    </location>
</feature>
<dbReference type="AlphaFoldDB" id="A0A6A7ACA2"/>
<evidence type="ECO:0000256" key="1">
    <source>
        <dbReference type="SAM" id="SignalP"/>
    </source>
</evidence>
<accession>A0A6A7ACA2</accession>
<dbReference type="OrthoDB" id="3515453at2759"/>
<dbReference type="Pfam" id="PF25484">
    <property type="entry name" value="DUF7907"/>
    <property type="match status" value="1"/>
</dbReference>
<dbReference type="Proteomes" id="UP000799424">
    <property type="component" value="Unassembled WGS sequence"/>
</dbReference>
<name>A0A6A7ACA2_9PLEO</name>
<organism evidence="3 4">
    <name type="scientific">Ophiobolus disseminans</name>
    <dbReference type="NCBI Taxonomy" id="1469910"/>
    <lineage>
        <taxon>Eukaryota</taxon>
        <taxon>Fungi</taxon>
        <taxon>Dikarya</taxon>
        <taxon>Ascomycota</taxon>
        <taxon>Pezizomycotina</taxon>
        <taxon>Dothideomycetes</taxon>
        <taxon>Pleosporomycetidae</taxon>
        <taxon>Pleosporales</taxon>
        <taxon>Pleosporineae</taxon>
        <taxon>Phaeosphaeriaceae</taxon>
        <taxon>Ophiobolus</taxon>
    </lineage>
</organism>
<protein>
    <recommendedName>
        <fullName evidence="2">DUF7907 domain-containing protein</fullName>
    </recommendedName>
</protein>
<evidence type="ECO:0000313" key="3">
    <source>
        <dbReference type="EMBL" id="KAF2830773.1"/>
    </source>
</evidence>
<feature type="domain" description="DUF7907" evidence="2">
    <location>
        <begin position="25"/>
        <end position="207"/>
    </location>
</feature>
<dbReference type="InterPro" id="IPR057229">
    <property type="entry name" value="DUF7907"/>
</dbReference>